<reference evidence="3" key="1">
    <citation type="submission" date="2018-04" db="EMBL/GenBank/DDBJ databases">
        <authorList>
            <person name="Cornet L."/>
        </authorList>
    </citation>
    <scope>NUCLEOTIDE SEQUENCE [LARGE SCALE GENOMIC DNA]</scope>
</reference>
<dbReference type="PANTHER" id="PTHR46401">
    <property type="entry name" value="GLYCOSYLTRANSFERASE WBBK-RELATED"/>
    <property type="match status" value="1"/>
</dbReference>
<dbReference type="Gene3D" id="3.40.50.2000">
    <property type="entry name" value="Glycogen Phosphorylase B"/>
    <property type="match status" value="1"/>
</dbReference>
<dbReference type="CDD" id="cd03809">
    <property type="entry name" value="GT4_MtfB-like"/>
    <property type="match status" value="1"/>
</dbReference>
<gene>
    <name evidence="2" type="ORF">DCF25_08830</name>
</gene>
<dbReference type="PANTHER" id="PTHR46401:SF8">
    <property type="entry name" value="BLL6006 PROTEIN"/>
    <property type="match status" value="1"/>
</dbReference>
<sequence length="396" mass="45380">MSSTMTIGLIMQGGRTWAGGAEYIKNIALALASLPADVRATFRVKVLCAQELEDDYLQSLLPVVESIHYLEKEQLPLTFVNKVKWKLKQIFSKRVNPRLDEFLQSLDVDFVYPYFDPTAQNVPVSSCPWIPDFQHKYLPHLFSKSEIQDRDRHYEAIANSSKRLVVSSETAAADFHKFFPHSTCKTEVLQFKTVLPEAYYEADAVEIQKKYNLPDRFLIVSNQFWRHKNHLMIFEALRKLSIDNVYPNVVCTGHLYDPRYPRYSDQILDAIHTQNLSKQVYLLGMIPRADQIQLLRRSMAVLQPSLFEGWSTVVEDARCLGKPALLSDFPVHVEQSPPDSRFFESLSVKSLASLLKETWMTNTSGPVRSKELAAHSESIEAVESFGRRFLIIAQMS</sequence>
<dbReference type="EMBL" id="QBMC01000046">
    <property type="protein sequence ID" value="PZO19277.1"/>
    <property type="molecule type" value="Genomic_DNA"/>
</dbReference>
<name>A0A2W4UJ55_9CYAN</name>
<proteinExistence type="predicted"/>
<comment type="caution">
    <text evidence="2">The sequence shown here is derived from an EMBL/GenBank/DDBJ whole genome shotgun (WGS) entry which is preliminary data.</text>
</comment>
<dbReference type="Pfam" id="PF00534">
    <property type="entry name" value="Glycos_transf_1"/>
    <property type="match status" value="1"/>
</dbReference>
<feature type="domain" description="Glycosyl transferase family 1" evidence="1">
    <location>
        <begin position="209"/>
        <end position="335"/>
    </location>
</feature>
<keyword evidence="2" id="KW-0808">Transferase</keyword>
<reference evidence="2 3" key="2">
    <citation type="submission" date="2018-06" db="EMBL/GenBank/DDBJ databases">
        <title>Metagenomic assembly of (sub)arctic Cyanobacteria and their associated microbiome from non-axenic cultures.</title>
        <authorList>
            <person name="Baurain D."/>
        </authorList>
    </citation>
    <scope>NUCLEOTIDE SEQUENCE [LARGE SCALE GENOMIC DNA]</scope>
    <source>
        <strain evidence="2">ULC129bin1</strain>
    </source>
</reference>
<dbReference type="AlphaFoldDB" id="A0A2W4UJ55"/>
<dbReference type="GO" id="GO:0016757">
    <property type="term" value="F:glycosyltransferase activity"/>
    <property type="evidence" value="ECO:0007669"/>
    <property type="project" value="InterPro"/>
</dbReference>
<dbReference type="InterPro" id="IPR001296">
    <property type="entry name" value="Glyco_trans_1"/>
</dbReference>
<dbReference type="SUPFAM" id="SSF53756">
    <property type="entry name" value="UDP-Glycosyltransferase/glycogen phosphorylase"/>
    <property type="match status" value="1"/>
</dbReference>
<dbReference type="Proteomes" id="UP000249354">
    <property type="component" value="Unassembled WGS sequence"/>
</dbReference>
<evidence type="ECO:0000313" key="3">
    <source>
        <dbReference type="Proteomes" id="UP000249354"/>
    </source>
</evidence>
<evidence type="ECO:0000313" key="2">
    <source>
        <dbReference type="EMBL" id="PZO19277.1"/>
    </source>
</evidence>
<evidence type="ECO:0000259" key="1">
    <source>
        <dbReference type="Pfam" id="PF00534"/>
    </source>
</evidence>
<organism evidence="2 3">
    <name type="scientific">Leptolyngbya foveolarum</name>
    <dbReference type="NCBI Taxonomy" id="47253"/>
    <lineage>
        <taxon>Bacteria</taxon>
        <taxon>Bacillati</taxon>
        <taxon>Cyanobacteriota</taxon>
        <taxon>Cyanophyceae</taxon>
        <taxon>Leptolyngbyales</taxon>
        <taxon>Leptolyngbyaceae</taxon>
        <taxon>Leptolyngbya group</taxon>
        <taxon>Leptolyngbya</taxon>
    </lineage>
</organism>
<protein>
    <submittedName>
        <fullName evidence="2">Glycosyltransferase</fullName>
    </submittedName>
</protein>
<accession>A0A2W4UJ55</accession>